<dbReference type="SMART" id="SM00088">
    <property type="entry name" value="PINT"/>
    <property type="match status" value="1"/>
</dbReference>
<evidence type="ECO:0000259" key="4">
    <source>
        <dbReference type="PROSITE" id="PS50250"/>
    </source>
</evidence>
<dbReference type="SUPFAM" id="SSF46785">
    <property type="entry name" value="Winged helix' DNA-binding domain"/>
    <property type="match status" value="1"/>
</dbReference>
<dbReference type="Gene3D" id="1.10.10.10">
    <property type="entry name" value="Winged helix-like DNA-binding domain superfamily/Winged helix DNA-binding domain"/>
    <property type="match status" value="1"/>
</dbReference>
<gene>
    <name evidence="5" type="ORF">RFI_06113</name>
</gene>
<sequence length="238" mass="26955">MTQQLIKKTCYSRILDSERKFLAAAVNYMELSQINSFENLNEKSQICEFLFAFTFDQDLLQSLENAVTCAILAPAGGNRTRVLAMLYRDERARTLKNFRVLEKMHKNMLLPKKEQDAFAATLSDHHQATLAGGLTVLQKAVYEHNMLAASNIYRNIKVAELAKLLGVNETQAEDLARGMIQEGRLKATIDQVDGIIEFENAKGSILLGWDDRIQELCMALNDICDKIDFEYPGKFEIP</sequence>
<evidence type="ECO:0000256" key="3">
    <source>
        <dbReference type="ARBA" id="ARBA00022790"/>
    </source>
</evidence>
<dbReference type="InterPro" id="IPR036390">
    <property type="entry name" value="WH_DNA-bd_sf"/>
</dbReference>
<feature type="domain" description="PCI" evidence="4">
    <location>
        <begin position="35"/>
        <end position="203"/>
    </location>
</feature>
<dbReference type="PANTHER" id="PTHR10855">
    <property type="entry name" value="26S PROTEASOME NON-ATPASE REGULATORY SUBUNIT 12/COP9 SIGNALOSOME COMPLEX SUBUNIT 4"/>
    <property type="match status" value="1"/>
</dbReference>
<accession>X6NYU3</accession>
<name>X6NYU3_RETFI</name>
<dbReference type="Proteomes" id="UP000023152">
    <property type="component" value="Unassembled WGS sequence"/>
</dbReference>
<comment type="similarity">
    <text evidence="1">Belongs to the CSN4 family.</text>
</comment>
<evidence type="ECO:0000256" key="2">
    <source>
        <dbReference type="ARBA" id="ARBA00014881"/>
    </source>
</evidence>
<dbReference type="OMA" id="HKEQCTI"/>
<reference evidence="5 6" key="1">
    <citation type="journal article" date="2013" name="Curr. Biol.">
        <title>The Genome of the Foraminiferan Reticulomyxa filosa.</title>
        <authorList>
            <person name="Glockner G."/>
            <person name="Hulsmann N."/>
            <person name="Schleicher M."/>
            <person name="Noegel A.A."/>
            <person name="Eichinger L."/>
            <person name="Gallinger C."/>
            <person name="Pawlowski J."/>
            <person name="Sierra R."/>
            <person name="Euteneuer U."/>
            <person name="Pillet L."/>
            <person name="Moustafa A."/>
            <person name="Platzer M."/>
            <person name="Groth M."/>
            <person name="Szafranski K."/>
            <person name="Schliwa M."/>
        </authorList>
    </citation>
    <scope>NUCLEOTIDE SEQUENCE [LARGE SCALE GENOMIC DNA]</scope>
</reference>
<dbReference type="InterPro" id="IPR000717">
    <property type="entry name" value="PCI_dom"/>
</dbReference>
<evidence type="ECO:0000256" key="1">
    <source>
        <dbReference type="ARBA" id="ARBA00010417"/>
    </source>
</evidence>
<dbReference type="EMBL" id="ASPP01005184">
    <property type="protein sequence ID" value="ETO31009.1"/>
    <property type="molecule type" value="Genomic_DNA"/>
</dbReference>
<dbReference type="Pfam" id="PF01399">
    <property type="entry name" value="PCI"/>
    <property type="match status" value="1"/>
</dbReference>
<dbReference type="OrthoDB" id="295656at2759"/>
<dbReference type="PANTHER" id="PTHR10855:SF2">
    <property type="entry name" value="COP9 SIGNALOSOME COMPLEX SUBUNIT 4"/>
    <property type="match status" value="1"/>
</dbReference>
<protein>
    <recommendedName>
        <fullName evidence="2">COP9 signalosome complex subunit 4</fullName>
    </recommendedName>
</protein>
<organism evidence="5 6">
    <name type="scientific">Reticulomyxa filosa</name>
    <dbReference type="NCBI Taxonomy" id="46433"/>
    <lineage>
        <taxon>Eukaryota</taxon>
        <taxon>Sar</taxon>
        <taxon>Rhizaria</taxon>
        <taxon>Retaria</taxon>
        <taxon>Foraminifera</taxon>
        <taxon>Monothalamids</taxon>
        <taxon>Reticulomyxidae</taxon>
        <taxon>Reticulomyxa</taxon>
    </lineage>
</organism>
<dbReference type="GO" id="GO:0005829">
    <property type="term" value="C:cytosol"/>
    <property type="evidence" value="ECO:0007669"/>
    <property type="project" value="TreeGrafter"/>
</dbReference>
<keyword evidence="6" id="KW-1185">Reference proteome</keyword>
<dbReference type="InterPro" id="IPR036388">
    <property type="entry name" value="WH-like_DNA-bd_sf"/>
</dbReference>
<dbReference type="GO" id="GO:0008180">
    <property type="term" value="C:COP9 signalosome"/>
    <property type="evidence" value="ECO:0007669"/>
    <property type="project" value="UniProtKB-KW"/>
</dbReference>
<comment type="caution">
    <text evidence="5">The sequence shown here is derived from an EMBL/GenBank/DDBJ whole genome shotgun (WGS) entry which is preliminary data.</text>
</comment>
<keyword evidence="3" id="KW-0736">Signalosome</keyword>
<proteinExistence type="inferred from homology"/>
<evidence type="ECO:0000313" key="6">
    <source>
        <dbReference type="Proteomes" id="UP000023152"/>
    </source>
</evidence>
<dbReference type="PROSITE" id="PS50250">
    <property type="entry name" value="PCI"/>
    <property type="match status" value="1"/>
</dbReference>
<dbReference type="AlphaFoldDB" id="X6NYU3"/>
<dbReference type="InterPro" id="IPR040134">
    <property type="entry name" value="PSMD12/CSN4"/>
</dbReference>
<evidence type="ECO:0000313" key="5">
    <source>
        <dbReference type="EMBL" id="ETO31009.1"/>
    </source>
</evidence>